<evidence type="ECO:0000313" key="1">
    <source>
        <dbReference type="EMBL" id="PKI25101.1"/>
    </source>
</evidence>
<name>A0A2N1IWI8_9PSED</name>
<gene>
    <name evidence="1" type="ORF">CXB65_04615</name>
</gene>
<reference evidence="1 2" key="1">
    <citation type="submission" date="2017-12" db="EMBL/GenBank/DDBJ databases">
        <title>Isolation and characterization of an aerobic denitrifying Pseudomonas monteilii CY06 from aquaculture ponds.</title>
        <authorList>
            <person name="Ma Q."/>
            <person name="Cai Y."/>
            <person name="He Z."/>
        </authorList>
    </citation>
    <scope>NUCLEOTIDE SEQUENCE [LARGE SCALE GENOMIC DNA]</scope>
    <source>
        <strain evidence="1 2">CY06</strain>
    </source>
</reference>
<protein>
    <submittedName>
        <fullName evidence="1">Uncharacterized protein</fullName>
    </submittedName>
</protein>
<proteinExistence type="predicted"/>
<evidence type="ECO:0000313" key="2">
    <source>
        <dbReference type="Proteomes" id="UP000233399"/>
    </source>
</evidence>
<dbReference type="EMBL" id="PJCG01000006">
    <property type="protein sequence ID" value="PKI25101.1"/>
    <property type="molecule type" value="Genomic_DNA"/>
</dbReference>
<dbReference type="AlphaFoldDB" id="A0A2N1IWI8"/>
<accession>A0A2N1IWI8</accession>
<organism evidence="1 2">
    <name type="scientific">Pseudomonas monteilii</name>
    <dbReference type="NCBI Taxonomy" id="76759"/>
    <lineage>
        <taxon>Bacteria</taxon>
        <taxon>Pseudomonadati</taxon>
        <taxon>Pseudomonadota</taxon>
        <taxon>Gammaproteobacteria</taxon>
        <taxon>Pseudomonadales</taxon>
        <taxon>Pseudomonadaceae</taxon>
        <taxon>Pseudomonas</taxon>
    </lineage>
</organism>
<comment type="caution">
    <text evidence="1">The sequence shown here is derived from an EMBL/GenBank/DDBJ whole genome shotgun (WGS) entry which is preliminary data.</text>
</comment>
<sequence length="103" mass="11079">MAGRHLVDGSRGVTRILGRSNGLAQFLKAGAIPVGAGLPANKGEARAIHDGDGRNTATMKVLLAKTPPFLFSDTDLKDVVVQRVSNGLEHLRVKRQFYPWADS</sequence>
<dbReference type="Proteomes" id="UP000233399">
    <property type="component" value="Unassembled WGS sequence"/>
</dbReference>